<evidence type="ECO:0000259" key="2">
    <source>
        <dbReference type="PROSITE" id="PS50280"/>
    </source>
</evidence>
<feature type="region of interest" description="Disordered" evidence="1">
    <location>
        <begin position="212"/>
        <end position="237"/>
    </location>
</feature>
<evidence type="ECO:0000256" key="1">
    <source>
        <dbReference type="SAM" id="MobiDB-lite"/>
    </source>
</evidence>
<dbReference type="SMART" id="SM00317">
    <property type="entry name" value="SET"/>
    <property type="match status" value="1"/>
</dbReference>
<protein>
    <submittedName>
        <fullName evidence="3">Putative N-lysine methyltransferase SETD8-A-like</fullName>
    </submittedName>
</protein>
<dbReference type="OrthoDB" id="16287at2759"/>
<dbReference type="EMBL" id="MRZV01001577">
    <property type="protein sequence ID" value="PIK37005.1"/>
    <property type="molecule type" value="Genomic_DNA"/>
</dbReference>
<dbReference type="GO" id="GO:0043516">
    <property type="term" value="P:regulation of DNA damage response, signal transduction by p53 class mediator"/>
    <property type="evidence" value="ECO:0007669"/>
    <property type="project" value="TreeGrafter"/>
</dbReference>
<sequence length="255" mass="29106">MSESVWGTAHNSATHFSRARNVIHCIRALHCASILVYPVLASFVRGPRPLKAPSRRNSLTREMNSRNQRRASRARQSPLDVAKEYVRKGTDQTGFVVKTVSDAVEKAFTKGEFLVEYRDKLGRSEATEHDDQTFIFHFQHGKNKMCIDATSDLCMAKMVNDDWREPNCKVKKETVDGKPHLLLFAIRDILPGQELRYDYGKEDAPWRMQDADVELEDDEDDTEDSGVEEGADEELEEDVDIEETDMKHGILSVLF</sequence>
<keyword evidence="3" id="KW-0808">Transferase</keyword>
<feature type="region of interest" description="Disordered" evidence="1">
    <location>
        <begin position="51"/>
        <end position="78"/>
    </location>
</feature>
<name>A0A2G8JMS5_STIJA</name>
<reference evidence="3 4" key="1">
    <citation type="journal article" date="2017" name="PLoS Biol.">
        <title>The sea cucumber genome provides insights into morphological evolution and visceral regeneration.</title>
        <authorList>
            <person name="Zhang X."/>
            <person name="Sun L."/>
            <person name="Yuan J."/>
            <person name="Sun Y."/>
            <person name="Gao Y."/>
            <person name="Zhang L."/>
            <person name="Li S."/>
            <person name="Dai H."/>
            <person name="Hamel J.F."/>
            <person name="Liu C."/>
            <person name="Yu Y."/>
            <person name="Liu S."/>
            <person name="Lin W."/>
            <person name="Guo K."/>
            <person name="Jin S."/>
            <person name="Xu P."/>
            <person name="Storey K.B."/>
            <person name="Huan P."/>
            <person name="Zhang T."/>
            <person name="Zhou Y."/>
            <person name="Zhang J."/>
            <person name="Lin C."/>
            <person name="Li X."/>
            <person name="Xing L."/>
            <person name="Huo D."/>
            <person name="Sun M."/>
            <person name="Wang L."/>
            <person name="Mercier A."/>
            <person name="Li F."/>
            <person name="Yang H."/>
            <person name="Xiang J."/>
        </authorList>
    </citation>
    <scope>NUCLEOTIDE SEQUENCE [LARGE SCALE GENOMIC DNA]</scope>
    <source>
        <strain evidence="3">Shaxun</strain>
        <tissue evidence="3">Muscle</tissue>
    </source>
</reference>
<dbReference type="SUPFAM" id="SSF82199">
    <property type="entry name" value="SET domain"/>
    <property type="match status" value="1"/>
</dbReference>
<dbReference type="STRING" id="307972.A0A2G8JMS5"/>
<dbReference type="GO" id="GO:0006357">
    <property type="term" value="P:regulation of transcription by RNA polymerase II"/>
    <property type="evidence" value="ECO:0007669"/>
    <property type="project" value="TreeGrafter"/>
</dbReference>
<gene>
    <name evidence="3" type="ORF">BSL78_26163</name>
</gene>
<dbReference type="SMR" id="A0A2G8JMS5"/>
<feature type="domain" description="SET" evidence="2">
    <location>
        <begin position="77"/>
        <end position="200"/>
    </location>
</feature>
<dbReference type="PANTHER" id="PTHR46167:SF1">
    <property type="entry name" value="N-LYSINE METHYLTRANSFERASE KMT5A"/>
    <property type="match status" value="1"/>
</dbReference>
<dbReference type="InterPro" id="IPR046341">
    <property type="entry name" value="SET_dom_sf"/>
</dbReference>
<dbReference type="PANTHER" id="PTHR46167">
    <property type="entry name" value="N-LYSINE METHYLTRANSFERASE KMT5A"/>
    <property type="match status" value="1"/>
</dbReference>
<dbReference type="GO" id="GO:0032259">
    <property type="term" value="P:methylation"/>
    <property type="evidence" value="ECO:0007669"/>
    <property type="project" value="UniProtKB-KW"/>
</dbReference>
<dbReference type="PROSITE" id="PS50280">
    <property type="entry name" value="SET"/>
    <property type="match status" value="1"/>
</dbReference>
<comment type="caution">
    <text evidence="3">The sequence shown here is derived from an EMBL/GenBank/DDBJ whole genome shotgun (WGS) entry which is preliminary data.</text>
</comment>
<proteinExistence type="predicted"/>
<dbReference type="Pfam" id="PF00856">
    <property type="entry name" value="SET"/>
    <property type="match status" value="1"/>
</dbReference>
<dbReference type="Proteomes" id="UP000230750">
    <property type="component" value="Unassembled WGS sequence"/>
</dbReference>
<keyword evidence="3" id="KW-0489">Methyltransferase</keyword>
<keyword evidence="4" id="KW-1185">Reference proteome</keyword>
<dbReference type="InterPro" id="IPR001214">
    <property type="entry name" value="SET_dom"/>
</dbReference>
<organism evidence="3 4">
    <name type="scientific">Stichopus japonicus</name>
    <name type="common">Sea cucumber</name>
    <dbReference type="NCBI Taxonomy" id="307972"/>
    <lineage>
        <taxon>Eukaryota</taxon>
        <taxon>Metazoa</taxon>
        <taxon>Echinodermata</taxon>
        <taxon>Eleutherozoa</taxon>
        <taxon>Echinozoa</taxon>
        <taxon>Holothuroidea</taxon>
        <taxon>Aspidochirotacea</taxon>
        <taxon>Aspidochirotida</taxon>
        <taxon>Stichopodidae</taxon>
        <taxon>Apostichopus</taxon>
    </lineage>
</organism>
<evidence type="ECO:0000313" key="3">
    <source>
        <dbReference type="EMBL" id="PIK37005.1"/>
    </source>
</evidence>
<accession>A0A2G8JMS5</accession>
<dbReference type="GO" id="GO:0042799">
    <property type="term" value="F:histone H4K20 methyltransferase activity"/>
    <property type="evidence" value="ECO:0007669"/>
    <property type="project" value="TreeGrafter"/>
</dbReference>
<dbReference type="AlphaFoldDB" id="A0A2G8JMS5"/>
<dbReference type="InterPro" id="IPR051760">
    <property type="entry name" value="KMT5A"/>
</dbReference>
<dbReference type="GO" id="GO:0005700">
    <property type="term" value="C:polytene chromosome"/>
    <property type="evidence" value="ECO:0007669"/>
    <property type="project" value="TreeGrafter"/>
</dbReference>
<dbReference type="Gene3D" id="2.170.270.10">
    <property type="entry name" value="SET domain"/>
    <property type="match status" value="1"/>
</dbReference>
<evidence type="ECO:0000313" key="4">
    <source>
        <dbReference type="Proteomes" id="UP000230750"/>
    </source>
</evidence>
<dbReference type="GO" id="GO:0005634">
    <property type="term" value="C:nucleus"/>
    <property type="evidence" value="ECO:0007669"/>
    <property type="project" value="TreeGrafter"/>
</dbReference>